<dbReference type="SUPFAM" id="SSF52540">
    <property type="entry name" value="P-loop containing nucleoside triphosphate hydrolases"/>
    <property type="match status" value="1"/>
</dbReference>
<feature type="domain" description="FHA" evidence="1">
    <location>
        <begin position="323"/>
        <end position="372"/>
    </location>
</feature>
<reference evidence="2 3" key="1">
    <citation type="journal article" date="2021" name="Int. J. Syst. Evol. Microbiol.">
        <title>Steroidobacter gossypii sp. nov., isolated from soil of cotton cropping field.</title>
        <authorList>
            <person name="Huang R."/>
            <person name="Yang S."/>
            <person name="Zhen C."/>
            <person name="Liu W."/>
        </authorList>
    </citation>
    <scope>NUCLEOTIDE SEQUENCE [LARGE SCALE GENOMIC DNA]</scope>
    <source>
        <strain evidence="2 3">S1-65</strain>
    </source>
</reference>
<name>A0ABS1WX20_9GAMM</name>
<organism evidence="2 3">
    <name type="scientific">Steroidobacter gossypii</name>
    <dbReference type="NCBI Taxonomy" id="2805490"/>
    <lineage>
        <taxon>Bacteria</taxon>
        <taxon>Pseudomonadati</taxon>
        <taxon>Pseudomonadota</taxon>
        <taxon>Gammaproteobacteria</taxon>
        <taxon>Steroidobacterales</taxon>
        <taxon>Steroidobacteraceae</taxon>
        <taxon>Steroidobacter</taxon>
    </lineage>
</organism>
<keyword evidence="3" id="KW-1185">Reference proteome</keyword>
<dbReference type="SMART" id="SM00240">
    <property type="entry name" value="FHA"/>
    <property type="match status" value="1"/>
</dbReference>
<dbReference type="SUPFAM" id="SSF49879">
    <property type="entry name" value="SMAD/FHA domain"/>
    <property type="match status" value="1"/>
</dbReference>
<accession>A0ABS1WX20</accession>
<evidence type="ECO:0000313" key="3">
    <source>
        <dbReference type="Proteomes" id="UP000661077"/>
    </source>
</evidence>
<dbReference type="InterPro" id="IPR049945">
    <property type="entry name" value="AAA_22"/>
</dbReference>
<dbReference type="Gene3D" id="3.40.50.300">
    <property type="entry name" value="P-loop containing nucleotide triphosphate hydrolases"/>
    <property type="match status" value="1"/>
</dbReference>
<dbReference type="InterPro" id="IPR000253">
    <property type="entry name" value="FHA_dom"/>
</dbReference>
<comment type="caution">
    <text evidence="2">The sequence shown here is derived from an EMBL/GenBank/DDBJ whole genome shotgun (WGS) entry which is preliminary data.</text>
</comment>
<evidence type="ECO:0000313" key="2">
    <source>
        <dbReference type="EMBL" id="MBM0105513.1"/>
    </source>
</evidence>
<dbReference type="CDD" id="cd00060">
    <property type="entry name" value="FHA"/>
    <property type="match status" value="1"/>
</dbReference>
<dbReference type="RefSeq" id="WP_203167552.1">
    <property type="nucleotide sequence ID" value="NZ_JAEVLS010000002.1"/>
</dbReference>
<evidence type="ECO:0000259" key="1">
    <source>
        <dbReference type="PROSITE" id="PS50006"/>
    </source>
</evidence>
<dbReference type="Gene3D" id="2.60.200.20">
    <property type="match status" value="1"/>
</dbReference>
<dbReference type="InterPro" id="IPR027417">
    <property type="entry name" value="P-loop_NTPase"/>
</dbReference>
<dbReference type="Pfam" id="PF13401">
    <property type="entry name" value="AAA_22"/>
    <property type="match status" value="1"/>
</dbReference>
<protein>
    <submittedName>
        <fullName evidence="2">AAA family ATPase</fullName>
    </submittedName>
</protein>
<dbReference type="Proteomes" id="UP000661077">
    <property type="component" value="Unassembled WGS sequence"/>
</dbReference>
<gene>
    <name evidence="2" type="ORF">JM946_12175</name>
</gene>
<dbReference type="InterPro" id="IPR052026">
    <property type="entry name" value="ExeA_AAA_ATPase_DNA-bind"/>
</dbReference>
<dbReference type="PANTHER" id="PTHR35894:SF1">
    <property type="entry name" value="PHOSPHORIBULOKINASE _ URIDINE KINASE FAMILY"/>
    <property type="match status" value="1"/>
</dbReference>
<proteinExistence type="predicted"/>
<dbReference type="EMBL" id="JAEVLS010000002">
    <property type="protein sequence ID" value="MBM0105513.1"/>
    <property type="molecule type" value="Genomic_DNA"/>
</dbReference>
<dbReference type="PANTHER" id="PTHR35894">
    <property type="entry name" value="GENERAL SECRETION PATHWAY PROTEIN A-RELATED"/>
    <property type="match status" value="1"/>
</dbReference>
<sequence length="437" mass="48028">MTASDLSVLPISIGFGLATEPFADTADEAFFFPSDQHLRALEFMGHSLWTRSRLGVVTADHGCGKSLLIKRLLKDLDERVTVASVQREHIGPREFLLEILRQFGFALGDDDKTDRRRLLERFLAHQAGTGRLCLLIVENAQSMHPSVLEELRCLAAIEHDGVRVLKMLLLGQPALNLVLESPRMVELMSGNVSRFSLSAFSEDQTAAYVAHRLRAAGAPNPDALMPSVLLPQIHACSLGVPANINKLCTRAFVHAREEGASLVTESALDKAIEDLGWMRRRLRLENAVLEQVASLGSSPSQGKLVITMQGEPEREVLLKSDRMLVGRGEEADVRIDSVFISRYHALIVRDGNRDLLLDLGSTNGLLVNSRRILRRALRHRDLIQVGPARVMYINEQANSVQPDSGETLLLARPGLPAAAGDEEPSTLLAFGRLDPSA</sequence>
<dbReference type="PROSITE" id="PS50006">
    <property type="entry name" value="FHA_DOMAIN"/>
    <property type="match status" value="1"/>
</dbReference>
<dbReference type="InterPro" id="IPR008984">
    <property type="entry name" value="SMAD_FHA_dom_sf"/>
</dbReference>
<dbReference type="Pfam" id="PF00498">
    <property type="entry name" value="FHA"/>
    <property type="match status" value="1"/>
</dbReference>